<dbReference type="PRINTS" id="PR00359">
    <property type="entry name" value="BP450"/>
</dbReference>
<comment type="caution">
    <text evidence="8">The sequence shown here is derived from an EMBL/GenBank/DDBJ whole genome shotgun (WGS) entry which is preliminary data.</text>
</comment>
<evidence type="ECO:0000256" key="7">
    <source>
        <dbReference type="RuleBase" id="RU000461"/>
    </source>
</evidence>
<dbReference type="InterPro" id="IPR017972">
    <property type="entry name" value="Cyt_P450_CS"/>
</dbReference>
<keyword evidence="5 7" id="KW-0408">Iron</keyword>
<dbReference type="GO" id="GO:0005506">
    <property type="term" value="F:iron ion binding"/>
    <property type="evidence" value="ECO:0007669"/>
    <property type="project" value="InterPro"/>
</dbReference>
<dbReference type="FunFam" id="1.10.630.10:FF:000018">
    <property type="entry name" value="Cytochrome P450 monooxygenase"/>
    <property type="match status" value="1"/>
</dbReference>
<dbReference type="GO" id="GO:0020037">
    <property type="term" value="F:heme binding"/>
    <property type="evidence" value="ECO:0007669"/>
    <property type="project" value="InterPro"/>
</dbReference>
<evidence type="ECO:0000256" key="4">
    <source>
        <dbReference type="ARBA" id="ARBA00023002"/>
    </source>
</evidence>
<dbReference type="InterPro" id="IPR002397">
    <property type="entry name" value="Cyt_P450_B"/>
</dbReference>
<gene>
    <name evidence="8" type="ORF">D187_001423</name>
</gene>
<evidence type="ECO:0000256" key="1">
    <source>
        <dbReference type="ARBA" id="ARBA00010617"/>
    </source>
</evidence>
<dbReference type="AlphaFoldDB" id="S9QHL6"/>
<keyword evidence="2 7" id="KW-0349">Heme</keyword>
<protein>
    <submittedName>
        <fullName evidence="8">Cytochrome P450 hydroxylase</fullName>
    </submittedName>
</protein>
<dbReference type="OrthoDB" id="4511384at2"/>
<dbReference type="eggNOG" id="COG2124">
    <property type="taxonomic scope" value="Bacteria"/>
</dbReference>
<organism evidence="8 9">
    <name type="scientific">Cystobacter fuscus (strain ATCC 25194 / DSM 2262 / NBRC 100088 / M29)</name>
    <dbReference type="NCBI Taxonomy" id="1242864"/>
    <lineage>
        <taxon>Bacteria</taxon>
        <taxon>Pseudomonadati</taxon>
        <taxon>Myxococcota</taxon>
        <taxon>Myxococcia</taxon>
        <taxon>Myxococcales</taxon>
        <taxon>Cystobacterineae</taxon>
        <taxon>Archangiaceae</taxon>
        <taxon>Cystobacter</taxon>
    </lineage>
</organism>
<sequence>MSTSTLTSELWAPQTRHNPLPFYARIRQEAPVVRMMDPYFQTPVWIVTRYKEAVELLRDNRFTKDEDKLPENSPSRMQRIDSLSAINQHMLSADPPDHTRLRTIVSKAFTPRRVEELRPRVTAIAQRLLDEAQPQGSMDLLDAFAFPLPVTVIAEMLGVPAEDQDQFREWTNVIINPPLNGDVGPMQKAGMEFLQYFQQLMARRRAEPRDDLLTALMTAEEQGDRLSPMELVSMLFLLLVAGHETTVNLMGNGVWALLKHPEQLERLRANPALIDSAVEEMLRYRGPVETTTYRWALQDTELHGQVIPAGEAVLASLLAADHDPAQFPEPERFDITREPNRHIAFGFGIHFCLGAPLARLEATVALNLLLERMPRLRLAVDERELRWREGILVHGLQRLPVAF</sequence>
<accession>S9QHL6</accession>
<keyword evidence="6 7" id="KW-0503">Monooxygenase</keyword>
<evidence type="ECO:0000256" key="2">
    <source>
        <dbReference type="ARBA" id="ARBA00022617"/>
    </source>
</evidence>
<dbReference type="CDD" id="cd11029">
    <property type="entry name" value="CYP107-like"/>
    <property type="match status" value="1"/>
</dbReference>
<dbReference type="Gene3D" id="1.10.630.10">
    <property type="entry name" value="Cytochrome P450"/>
    <property type="match status" value="1"/>
</dbReference>
<evidence type="ECO:0000313" key="9">
    <source>
        <dbReference type="Proteomes" id="UP000011682"/>
    </source>
</evidence>
<name>S9QHL6_CYSF2</name>
<dbReference type="EMBL" id="ANAH02000011">
    <property type="protein sequence ID" value="EPX60774.1"/>
    <property type="molecule type" value="Genomic_DNA"/>
</dbReference>
<dbReference type="PANTHER" id="PTHR46696:SF1">
    <property type="entry name" value="CYTOCHROME P450 YJIB-RELATED"/>
    <property type="match status" value="1"/>
</dbReference>
<reference evidence="8" key="1">
    <citation type="submission" date="2013-05" db="EMBL/GenBank/DDBJ databases">
        <title>Genome assembly of Cystobacter fuscus DSM 2262.</title>
        <authorList>
            <person name="Sharma G."/>
            <person name="Khatri I."/>
            <person name="Kaur C."/>
            <person name="Mayilraj S."/>
            <person name="Subramanian S."/>
        </authorList>
    </citation>
    <scope>NUCLEOTIDE SEQUENCE [LARGE SCALE GENOMIC DNA]</scope>
    <source>
        <strain evidence="8">DSM 2262</strain>
    </source>
</reference>
<dbReference type="Proteomes" id="UP000011682">
    <property type="component" value="Unassembled WGS sequence"/>
</dbReference>
<keyword evidence="4 7" id="KW-0560">Oxidoreductase</keyword>
<keyword evidence="3 7" id="KW-0479">Metal-binding</keyword>
<dbReference type="SUPFAM" id="SSF48264">
    <property type="entry name" value="Cytochrome P450"/>
    <property type="match status" value="1"/>
</dbReference>
<dbReference type="GO" id="GO:0004497">
    <property type="term" value="F:monooxygenase activity"/>
    <property type="evidence" value="ECO:0007669"/>
    <property type="project" value="UniProtKB-KW"/>
</dbReference>
<dbReference type="PANTHER" id="PTHR46696">
    <property type="entry name" value="P450, PUTATIVE (EUROFUNG)-RELATED"/>
    <property type="match status" value="1"/>
</dbReference>
<dbReference type="PROSITE" id="PS00086">
    <property type="entry name" value="CYTOCHROME_P450"/>
    <property type="match status" value="1"/>
</dbReference>
<dbReference type="RefSeq" id="WP_002626563.1">
    <property type="nucleotide sequence ID" value="NZ_ANAH02000011.1"/>
</dbReference>
<dbReference type="InterPro" id="IPR036396">
    <property type="entry name" value="Cyt_P450_sf"/>
</dbReference>
<proteinExistence type="inferred from homology"/>
<dbReference type="GO" id="GO:0016705">
    <property type="term" value="F:oxidoreductase activity, acting on paired donors, with incorporation or reduction of molecular oxygen"/>
    <property type="evidence" value="ECO:0007669"/>
    <property type="project" value="InterPro"/>
</dbReference>
<evidence type="ECO:0000256" key="6">
    <source>
        <dbReference type="ARBA" id="ARBA00023033"/>
    </source>
</evidence>
<dbReference type="Pfam" id="PF00067">
    <property type="entry name" value="p450"/>
    <property type="match status" value="1"/>
</dbReference>
<comment type="similarity">
    <text evidence="1 7">Belongs to the cytochrome P450 family.</text>
</comment>
<evidence type="ECO:0000256" key="3">
    <source>
        <dbReference type="ARBA" id="ARBA00022723"/>
    </source>
</evidence>
<evidence type="ECO:0000256" key="5">
    <source>
        <dbReference type="ARBA" id="ARBA00023004"/>
    </source>
</evidence>
<keyword evidence="9" id="KW-1185">Reference proteome</keyword>
<evidence type="ECO:0000313" key="8">
    <source>
        <dbReference type="EMBL" id="EPX60774.1"/>
    </source>
</evidence>
<dbReference type="InterPro" id="IPR001128">
    <property type="entry name" value="Cyt_P450"/>
</dbReference>